<protein>
    <submittedName>
        <fullName evidence="2">Uncharacterized protein</fullName>
    </submittedName>
</protein>
<keyword evidence="1" id="KW-1133">Transmembrane helix</keyword>
<dbReference type="AlphaFoldDB" id="A0A6J4TNJ3"/>
<evidence type="ECO:0000313" key="2">
    <source>
        <dbReference type="EMBL" id="CAA9526903.1"/>
    </source>
</evidence>
<reference evidence="2" key="1">
    <citation type="submission" date="2020-02" db="EMBL/GenBank/DDBJ databases">
        <authorList>
            <person name="Meier V. D."/>
        </authorList>
    </citation>
    <scope>NUCLEOTIDE SEQUENCE</scope>
    <source>
        <strain evidence="2">AVDCRST_MAG31</strain>
    </source>
</reference>
<proteinExistence type="predicted"/>
<accession>A0A6J4TNJ3</accession>
<keyword evidence="1" id="KW-0812">Transmembrane</keyword>
<feature type="transmembrane region" description="Helical" evidence="1">
    <location>
        <begin position="29"/>
        <end position="47"/>
    </location>
</feature>
<name>A0A6J4TNJ3_9SPHN</name>
<gene>
    <name evidence="2" type="ORF">AVDCRST_MAG31-2008</name>
</gene>
<keyword evidence="1" id="KW-0472">Membrane</keyword>
<feature type="transmembrane region" description="Helical" evidence="1">
    <location>
        <begin position="296"/>
        <end position="317"/>
    </location>
</feature>
<evidence type="ECO:0000256" key="1">
    <source>
        <dbReference type="SAM" id="Phobius"/>
    </source>
</evidence>
<sequence length="332" mass="34774">MARVAVGTAQILARLTVGPLATRLATREYIPFGAWLLTWTLIGLAVGHADAVRLLAANGFVQAVRTLCALEVRPLLARRIGADSAIIQVSRRTAWRIDLLSLLAMAALLAGLVLLLDLRSMTKAAAMLALVGGGLVARHPGQLLAVGRIRNVSWRFGSAVVGSVGAACVLLFELGWVGAAVVLALRDWGGLAATLLFGPRAEPKPAAPDQPLSFAEAAGQTGRVARPRLTYRISKGLLAAMLGPVGGFAARTGRGAGLDSRLAKVVPRHRFGIAMLTFCAAAISVAALSISREPVALLLSAALLRVAASAGSMLLWWNYAEVVAEDDEEDDE</sequence>
<feature type="transmembrane region" description="Helical" evidence="1">
    <location>
        <begin position="271"/>
        <end position="290"/>
    </location>
</feature>
<dbReference type="RefSeq" id="WP_294170320.1">
    <property type="nucleotide sequence ID" value="NZ_CADCWA010000160.1"/>
</dbReference>
<feature type="transmembrane region" description="Helical" evidence="1">
    <location>
        <begin position="99"/>
        <end position="118"/>
    </location>
</feature>
<dbReference type="EMBL" id="CADCWA010000160">
    <property type="protein sequence ID" value="CAA9526903.1"/>
    <property type="molecule type" value="Genomic_DNA"/>
</dbReference>
<feature type="transmembrane region" description="Helical" evidence="1">
    <location>
        <begin position="159"/>
        <end position="185"/>
    </location>
</feature>
<organism evidence="2">
    <name type="scientific">uncultured Sphingomonas sp</name>
    <dbReference type="NCBI Taxonomy" id="158754"/>
    <lineage>
        <taxon>Bacteria</taxon>
        <taxon>Pseudomonadati</taxon>
        <taxon>Pseudomonadota</taxon>
        <taxon>Alphaproteobacteria</taxon>
        <taxon>Sphingomonadales</taxon>
        <taxon>Sphingomonadaceae</taxon>
        <taxon>Sphingomonas</taxon>
        <taxon>environmental samples</taxon>
    </lineage>
</organism>